<dbReference type="OrthoDB" id="5569250at2759"/>
<evidence type="ECO:0000313" key="4">
    <source>
        <dbReference type="Proteomes" id="UP000383932"/>
    </source>
</evidence>
<evidence type="ECO:0000313" key="3">
    <source>
        <dbReference type="EMBL" id="KAB5587915.1"/>
    </source>
</evidence>
<dbReference type="Proteomes" id="UP000383932">
    <property type="component" value="Unassembled WGS sequence"/>
</dbReference>
<gene>
    <name evidence="3" type="ORF">CTheo_8642</name>
</gene>
<feature type="compositionally biased region" description="Low complexity" evidence="1">
    <location>
        <begin position="13"/>
        <end position="22"/>
    </location>
</feature>
<name>A0A5N5Q868_9AGAM</name>
<organism evidence="3 4">
    <name type="scientific">Ceratobasidium theobromae</name>
    <dbReference type="NCBI Taxonomy" id="1582974"/>
    <lineage>
        <taxon>Eukaryota</taxon>
        <taxon>Fungi</taxon>
        <taxon>Dikarya</taxon>
        <taxon>Basidiomycota</taxon>
        <taxon>Agaricomycotina</taxon>
        <taxon>Agaricomycetes</taxon>
        <taxon>Cantharellales</taxon>
        <taxon>Ceratobasidiaceae</taxon>
        <taxon>Ceratobasidium</taxon>
    </lineage>
</organism>
<sequence>MSHSTPVKDGVTQSKGKSASQASSELLKYKVISEVSEEQFLARYLSGQANYDPSQLAGREKAIGQIQSTKEGKEKSLYTKRAPLLRLLNGLSKLVHDSLPDAQTHNGLVFRAGNSNSIRHPFHNSLLLPDVVALWEPVGVLSKLTSNGKPNFDSPSNQTWSNLVTVGEVKVNRKADGQIGNYLRNLLQLHPENSGVFGFSARIQGYQLLYHDAAVIQKSQEYAWSDLRLLLKFIEKLYSKPFRDPSMYVFQPENPLPIWVVKANDYTLLSHDGPPENEPRAEQGPGQRRLTGLMTDAGTEKRWFMKEYWRDTQRRFFEWVLYQAAHKGKNIPGLMYPEFGGHVLNSDGNKMKTTDLETSIIREKVRVITRDVGVPLDKITSLRQFLCVMYDACVVQRNLYRKAKILHRDISDSNIMAAPIDNAMFYSRCAEGYDEVKYLNQVLAKDKKVKPKPACLVIDLGNGADLTTDEGTAEVLTTRTGTPKFIARSVSSGEVLIGSTPKNLMPKLEGRALELYEFMDETQHGQFNRAIDDAPLLDEESLNLQSRHQLYHDAESVFWVIAWTLARSTRSTYEAETQATGSSLLSHK</sequence>
<evidence type="ECO:0000259" key="2">
    <source>
        <dbReference type="Pfam" id="PF17667"/>
    </source>
</evidence>
<dbReference type="AlphaFoldDB" id="A0A5N5Q868"/>
<evidence type="ECO:0000256" key="1">
    <source>
        <dbReference type="SAM" id="MobiDB-lite"/>
    </source>
</evidence>
<comment type="caution">
    <text evidence="3">The sequence shown here is derived from an EMBL/GenBank/DDBJ whole genome shotgun (WGS) entry which is preliminary data.</text>
</comment>
<dbReference type="EMBL" id="SSOP01000683">
    <property type="protein sequence ID" value="KAB5587915.1"/>
    <property type="molecule type" value="Genomic_DNA"/>
</dbReference>
<dbReference type="Pfam" id="PF17667">
    <property type="entry name" value="Pkinase_fungal"/>
    <property type="match status" value="1"/>
</dbReference>
<dbReference type="InterPro" id="IPR040976">
    <property type="entry name" value="Pkinase_fungal"/>
</dbReference>
<reference evidence="3 4" key="1">
    <citation type="journal article" date="2019" name="Fungal Biol. Biotechnol.">
        <title>Draft genome sequence of fastidious pathogen Ceratobasidium theobromae, which causes vascular-streak dieback in Theobroma cacao.</title>
        <authorList>
            <person name="Ali S.S."/>
            <person name="Asman A."/>
            <person name="Shao J."/>
            <person name="Firmansyah A.P."/>
            <person name="Susilo A.W."/>
            <person name="Rosmana A."/>
            <person name="McMahon P."/>
            <person name="Junaid M."/>
            <person name="Guest D."/>
            <person name="Kheng T.Y."/>
            <person name="Meinhardt L.W."/>
            <person name="Bailey B.A."/>
        </authorList>
    </citation>
    <scope>NUCLEOTIDE SEQUENCE [LARGE SCALE GENOMIC DNA]</scope>
    <source>
        <strain evidence="3 4">CT2</strain>
    </source>
</reference>
<protein>
    <recommendedName>
        <fullName evidence="2">Fungal-type protein kinase domain-containing protein</fullName>
    </recommendedName>
</protein>
<feature type="region of interest" description="Disordered" evidence="1">
    <location>
        <begin position="1"/>
        <end position="22"/>
    </location>
</feature>
<keyword evidence="4" id="KW-1185">Reference proteome</keyword>
<proteinExistence type="predicted"/>
<feature type="region of interest" description="Disordered" evidence="1">
    <location>
        <begin position="270"/>
        <end position="291"/>
    </location>
</feature>
<feature type="domain" description="Fungal-type protein kinase" evidence="2">
    <location>
        <begin position="361"/>
        <end position="564"/>
    </location>
</feature>
<accession>A0A5N5Q868</accession>